<dbReference type="InterPro" id="IPR051396">
    <property type="entry name" value="Bact_Antivir_Def_Nuclease"/>
</dbReference>
<dbReference type="Proteomes" id="UP000462055">
    <property type="component" value="Unassembled WGS sequence"/>
</dbReference>
<name>A0A6I4MRB7_9ACTN</name>
<dbReference type="InterPro" id="IPR041685">
    <property type="entry name" value="AAA_GajA/Old/RecF-like"/>
</dbReference>
<accession>A0A6I4MRB7</accession>
<dbReference type="EMBL" id="WBMS02000052">
    <property type="protein sequence ID" value="MWA06524.1"/>
    <property type="molecule type" value="Genomic_DNA"/>
</dbReference>
<evidence type="ECO:0000313" key="2">
    <source>
        <dbReference type="EMBL" id="MWA06524.1"/>
    </source>
</evidence>
<evidence type="ECO:0000259" key="1">
    <source>
        <dbReference type="Pfam" id="PF13175"/>
    </source>
</evidence>
<keyword evidence="3" id="KW-1185">Reference proteome</keyword>
<dbReference type="Gene3D" id="3.40.50.300">
    <property type="entry name" value="P-loop containing nucleotide triphosphate hydrolases"/>
    <property type="match status" value="2"/>
</dbReference>
<dbReference type="AlphaFoldDB" id="A0A6I4MRB7"/>
<sequence>MSSPEEPLQARLIDVASAYLATESSVHLSRVRVQGFRSAANGVLECRFPGSFSVLIGGNNAGKTTLSDALYLGHREVFPSLQRPPASTLGPAPRTITVDYDYAPDEASASPLDHMLHAQTGTRSYGTTAAAWTRTLVRSLGKVRAENTTPSPLEDRIRFIYLPAHRNPVDELARREARVLVELLRAQQQRLTGSKNLVELRARASALLESLAGNGLIQAVEERIDTHMAALSAGISRQYPFVRGQVIDDTYLARVLELLIASVDERASAKRLEVSGLGYVNLLHIAVTLAAIPDPARLPAPLSVPEVAGTGEEETEDEPSPEDLLVQADAERDAEEDSFFPSSAFHATIVIEEPEAHLHPQLQHGLARYLRAVVQQRPELQVILSSHSSEIVTACRPEELVVLRRDQSGGTAARTIASIPFKRRDGVLRMARLHLDTTRSAALFAERLVLVEGVTDAALLRQFGRAWAGGDPARSAFAEALTIVVIGTKVGAWPVRLLATRGHECAARVAILRDSDQPVDEVPREPHWLADHDPDVVGFFASHPTLEPAVTLKNESAVSEVLTRLGKPLHEPITPASVHAHFRGAVKSPDSGSALPAGPAAKLKGEFAVLLADELRRRLDEGESVHVPDHMSELFEFLYAGSPGTELSFVQQDGPDLEAAFADGLWQDSDE</sequence>
<dbReference type="PANTHER" id="PTHR43581:SF2">
    <property type="entry name" value="EXCINUCLEASE ATPASE SUBUNIT"/>
    <property type="match status" value="1"/>
</dbReference>
<dbReference type="Pfam" id="PF13175">
    <property type="entry name" value="AAA_15"/>
    <property type="match status" value="1"/>
</dbReference>
<protein>
    <submittedName>
        <fullName evidence="2">AAA family ATPase</fullName>
    </submittedName>
</protein>
<feature type="domain" description="Endonuclease GajA/Old nuclease/RecF-like AAA" evidence="1">
    <location>
        <begin position="346"/>
        <end position="392"/>
    </location>
</feature>
<reference evidence="2" key="1">
    <citation type="submission" date="2019-12" db="EMBL/GenBank/DDBJ databases">
        <title>Actinomadura physcomitrii sp. nov., a novel actinomycete isolated from moss [Physcomitrium sphaericum (Ludw) Fuernr].</title>
        <authorList>
            <person name="Zhuang X."/>
        </authorList>
    </citation>
    <scope>NUCLEOTIDE SEQUENCE [LARGE SCALE GENOMIC DNA]</scope>
    <source>
        <strain evidence="2">LD22</strain>
    </source>
</reference>
<organism evidence="2 3">
    <name type="scientific">Actinomadura physcomitrii</name>
    <dbReference type="NCBI Taxonomy" id="2650748"/>
    <lineage>
        <taxon>Bacteria</taxon>
        <taxon>Bacillati</taxon>
        <taxon>Actinomycetota</taxon>
        <taxon>Actinomycetes</taxon>
        <taxon>Streptosporangiales</taxon>
        <taxon>Thermomonosporaceae</taxon>
        <taxon>Actinomadura</taxon>
    </lineage>
</organism>
<dbReference type="SUPFAM" id="SSF52540">
    <property type="entry name" value="P-loop containing nucleoside triphosphate hydrolases"/>
    <property type="match status" value="1"/>
</dbReference>
<dbReference type="InterPro" id="IPR027417">
    <property type="entry name" value="P-loop_NTPase"/>
</dbReference>
<proteinExistence type="predicted"/>
<dbReference type="PANTHER" id="PTHR43581">
    <property type="entry name" value="ATP/GTP PHOSPHATASE"/>
    <property type="match status" value="1"/>
</dbReference>
<comment type="caution">
    <text evidence="2">The sequence shown here is derived from an EMBL/GenBank/DDBJ whole genome shotgun (WGS) entry which is preliminary data.</text>
</comment>
<gene>
    <name evidence="2" type="ORF">F8568_040490</name>
</gene>
<evidence type="ECO:0000313" key="3">
    <source>
        <dbReference type="Proteomes" id="UP000462055"/>
    </source>
</evidence>